<dbReference type="Proteomes" id="UP000265140">
    <property type="component" value="Chromosome 12"/>
</dbReference>
<dbReference type="SMART" id="SM00369">
    <property type="entry name" value="LRR_TYP"/>
    <property type="match status" value="7"/>
</dbReference>
<dbReference type="OMA" id="WWFQYLR"/>
<dbReference type="InterPro" id="IPR003591">
    <property type="entry name" value="Leu-rich_rpt_typical-subtyp"/>
</dbReference>
<dbReference type="FunFam" id="3.80.10.10:FF:000073">
    <property type="entry name" value="Lumican"/>
    <property type="match status" value="1"/>
</dbReference>
<comment type="similarity">
    <text evidence="2">Belongs to the small leucine-rich proteoglycan (SLRP) family. SLRP class II subfamily.</text>
</comment>
<dbReference type="Gene3D" id="3.80.10.10">
    <property type="entry name" value="Ribonuclease Inhibitor"/>
    <property type="match status" value="3"/>
</dbReference>
<proteinExistence type="inferred from homology"/>
<evidence type="ECO:0000256" key="13">
    <source>
        <dbReference type="ARBA" id="ARBA00025136"/>
    </source>
</evidence>
<dbReference type="Bgee" id="ENSELUG00000001788">
    <property type="expression patterns" value="Expressed in embryo and 2 other cell types or tissues"/>
</dbReference>
<keyword evidence="12" id="KW-0325">Glycoprotein</keyword>
<feature type="chain" id="PRO_5018099061" description="Fibromodulin" evidence="15">
    <location>
        <begin position="19"/>
        <end position="347"/>
    </location>
</feature>
<accession>A0A3P8X758</accession>
<feature type="signal peptide" evidence="15">
    <location>
        <begin position="1"/>
        <end position="18"/>
    </location>
</feature>
<evidence type="ECO:0000259" key="16">
    <source>
        <dbReference type="SMART" id="SM00013"/>
    </source>
</evidence>
<dbReference type="AlphaFoldDB" id="A0A3P8X758"/>
<keyword evidence="7" id="KW-0433">Leucine-rich repeat</keyword>
<dbReference type="GeneTree" id="ENSGT00940000157007"/>
<sequence>MRMVVLLIVAGLVDLSFPQRLSAVQWLNYLRNRHRPLMWAERLDDECPLECDCPASFPVAMYCHSRNLQHIPYVPSRIKYVYLQRNQITGIQDGVFDNATSLIWIMLHQNQLSSDRLGKNVFSKLKNLDRLYLDNNELTRVPPNLPKSIKDLRLGHNKIAKIQSSAFEGMYDLATLHLQANHIEDVGGAFKGLKSLNVLDLRKNKLKKIPYNLPEILHQLYLEFNHIESIPADFLTMYPNLQFVRLAHNKLTNEGIPPNTFNVSGLVELDLSHNKLKKIPTVSKSLENLYLQANQINEFSLSSFCDVVDMMNYSQLKVLRMEGNKISAKDVPAKAVYCLRLAVSIHL</sequence>
<dbReference type="PANTHER" id="PTHR45712">
    <property type="entry name" value="AGAP008170-PA"/>
    <property type="match status" value="1"/>
</dbReference>
<keyword evidence="6" id="KW-0272">Extracellular matrix</keyword>
<reference evidence="17" key="3">
    <citation type="submission" date="2025-08" db="UniProtKB">
        <authorList>
            <consortium name="Ensembl"/>
        </authorList>
    </citation>
    <scope>IDENTIFICATION</scope>
</reference>
<evidence type="ECO:0000256" key="11">
    <source>
        <dbReference type="ARBA" id="ARBA00023157"/>
    </source>
</evidence>
<protein>
    <recommendedName>
        <fullName evidence="4">Fibromodulin</fullName>
    </recommendedName>
    <alternativeName>
        <fullName evidence="14">Keratan sulfate proteoglycan fibromodulin</fullName>
    </alternativeName>
</protein>
<evidence type="ECO:0000256" key="9">
    <source>
        <dbReference type="ARBA" id="ARBA00022737"/>
    </source>
</evidence>
<reference evidence="17" key="4">
    <citation type="submission" date="2025-09" db="UniProtKB">
        <authorList>
            <consortium name="Ensembl"/>
        </authorList>
    </citation>
    <scope>IDENTIFICATION</scope>
</reference>
<dbReference type="InterPro" id="IPR032675">
    <property type="entry name" value="LRR_dom_sf"/>
</dbReference>
<reference evidence="17" key="2">
    <citation type="submission" date="2020-02" db="EMBL/GenBank/DDBJ databases">
        <title>Esox lucius (northern pike) genome, fEsoLuc1, primary haplotype.</title>
        <authorList>
            <person name="Myers G."/>
            <person name="Karagic N."/>
            <person name="Meyer A."/>
            <person name="Pippel M."/>
            <person name="Reichard M."/>
            <person name="Winkler S."/>
            <person name="Tracey A."/>
            <person name="Sims Y."/>
            <person name="Howe K."/>
            <person name="Rhie A."/>
            <person name="Formenti G."/>
            <person name="Durbin R."/>
            <person name="Fedrigo O."/>
            <person name="Jarvis E.D."/>
        </authorList>
    </citation>
    <scope>NUCLEOTIDE SEQUENCE [LARGE SCALE GENOMIC DNA]</scope>
</reference>
<dbReference type="OrthoDB" id="6359842at2759"/>
<dbReference type="RefSeq" id="XP_010864082.1">
    <property type="nucleotide sequence ID" value="XM_010865780.2"/>
</dbReference>
<evidence type="ECO:0000256" key="4">
    <source>
        <dbReference type="ARBA" id="ARBA00018230"/>
    </source>
</evidence>
<evidence type="ECO:0000256" key="15">
    <source>
        <dbReference type="SAM" id="SignalP"/>
    </source>
</evidence>
<evidence type="ECO:0000256" key="7">
    <source>
        <dbReference type="ARBA" id="ARBA00022614"/>
    </source>
</evidence>
<comment type="subunit">
    <text evidence="3">Binds to type I and type II collagen.</text>
</comment>
<reference evidence="18" key="1">
    <citation type="journal article" date="2014" name="PLoS ONE">
        <title>The genome and linkage map of the northern pike (Esox lucius): conserved synteny revealed between the salmonid sister group and the Neoteleostei.</title>
        <authorList>
            <person name="Rondeau E.B."/>
            <person name="Minkley D.R."/>
            <person name="Leong J.S."/>
            <person name="Messmer A.M."/>
            <person name="Jantzen J.R."/>
            <person name="von Schalburg K.R."/>
            <person name="Lemon C."/>
            <person name="Bird N.H."/>
            <person name="Koop B.F."/>
        </authorList>
    </citation>
    <scope>NUCLEOTIDE SEQUENCE</scope>
</reference>
<dbReference type="SUPFAM" id="SSF52058">
    <property type="entry name" value="L domain-like"/>
    <property type="match status" value="1"/>
</dbReference>
<evidence type="ECO:0000256" key="6">
    <source>
        <dbReference type="ARBA" id="ARBA00022530"/>
    </source>
</evidence>
<dbReference type="InParanoid" id="A0A3P8X758"/>
<keyword evidence="5" id="KW-0964">Secreted</keyword>
<comment type="function">
    <text evidence="13">Affects the rate of fibrils formation. May have a primary role in collagen fibrillogenesis.</text>
</comment>
<evidence type="ECO:0000256" key="14">
    <source>
        <dbReference type="ARBA" id="ARBA00032216"/>
    </source>
</evidence>
<evidence type="ECO:0000256" key="8">
    <source>
        <dbReference type="ARBA" id="ARBA00022729"/>
    </source>
</evidence>
<dbReference type="InterPro" id="IPR000372">
    <property type="entry name" value="LRRNT"/>
</dbReference>
<keyword evidence="10" id="KW-0654">Proteoglycan</keyword>
<dbReference type="PANTHER" id="PTHR45712:SF4">
    <property type="entry name" value="FIBROMODULIN"/>
    <property type="match status" value="1"/>
</dbReference>
<keyword evidence="11" id="KW-1015">Disulfide bond</keyword>
<keyword evidence="18" id="KW-1185">Reference proteome</keyword>
<comment type="subcellular location">
    <subcellularLocation>
        <location evidence="1">Secreted</location>
        <location evidence="1">Extracellular space</location>
        <location evidence="1">Extracellular matrix</location>
    </subcellularLocation>
</comment>
<evidence type="ECO:0000256" key="12">
    <source>
        <dbReference type="ARBA" id="ARBA00023180"/>
    </source>
</evidence>
<dbReference type="Ensembl" id="ENSELUT00000019507.3">
    <property type="protein sequence ID" value="ENSELUP00000000170.1"/>
    <property type="gene ID" value="ENSELUG00000001788.3"/>
</dbReference>
<name>A0A3P8X758_ESOLU</name>
<feature type="domain" description="LRRNT" evidence="16">
    <location>
        <begin position="46"/>
        <end position="80"/>
    </location>
</feature>
<dbReference type="Pfam" id="PF13855">
    <property type="entry name" value="LRR_8"/>
    <property type="match status" value="3"/>
</dbReference>
<dbReference type="SMART" id="SM00013">
    <property type="entry name" value="LRRNT"/>
    <property type="match status" value="1"/>
</dbReference>
<evidence type="ECO:0000256" key="10">
    <source>
        <dbReference type="ARBA" id="ARBA00022974"/>
    </source>
</evidence>
<dbReference type="PROSITE" id="PS51450">
    <property type="entry name" value="LRR"/>
    <property type="match status" value="1"/>
</dbReference>
<dbReference type="GeneID" id="105007025"/>
<keyword evidence="8 15" id="KW-0732">Signal</keyword>
<evidence type="ECO:0000256" key="3">
    <source>
        <dbReference type="ARBA" id="ARBA00011226"/>
    </source>
</evidence>
<evidence type="ECO:0000256" key="1">
    <source>
        <dbReference type="ARBA" id="ARBA00004498"/>
    </source>
</evidence>
<evidence type="ECO:0000256" key="5">
    <source>
        <dbReference type="ARBA" id="ARBA00022525"/>
    </source>
</evidence>
<dbReference type="InterPro" id="IPR001611">
    <property type="entry name" value="Leu-rich_rpt"/>
</dbReference>
<evidence type="ECO:0000256" key="2">
    <source>
        <dbReference type="ARBA" id="ARBA00005818"/>
    </source>
</evidence>
<evidence type="ECO:0000313" key="18">
    <source>
        <dbReference type="Proteomes" id="UP000265140"/>
    </source>
</evidence>
<dbReference type="InterPro" id="IPR050333">
    <property type="entry name" value="SLRP"/>
</dbReference>
<organism evidence="17 18">
    <name type="scientific">Esox lucius</name>
    <name type="common">Northern pike</name>
    <dbReference type="NCBI Taxonomy" id="8010"/>
    <lineage>
        <taxon>Eukaryota</taxon>
        <taxon>Metazoa</taxon>
        <taxon>Chordata</taxon>
        <taxon>Craniata</taxon>
        <taxon>Vertebrata</taxon>
        <taxon>Euteleostomi</taxon>
        <taxon>Actinopterygii</taxon>
        <taxon>Neopterygii</taxon>
        <taxon>Teleostei</taxon>
        <taxon>Protacanthopterygii</taxon>
        <taxon>Esociformes</taxon>
        <taxon>Esocidae</taxon>
        <taxon>Esox</taxon>
    </lineage>
</organism>
<keyword evidence="9" id="KW-0677">Repeat</keyword>
<dbReference type="SMART" id="SM00365">
    <property type="entry name" value="LRR_SD22"/>
    <property type="match status" value="3"/>
</dbReference>
<dbReference type="GO" id="GO:0005615">
    <property type="term" value="C:extracellular space"/>
    <property type="evidence" value="ECO:0007669"/>
    <property type="project" value="TreeGrafter"/>
</dbReference>
<dbReference type="STRING" id="8010.ENSELUP00000000170"/>
<dbReference type="KEGG" id="els:105007025"/>
<evidence type="ECO:0000313" key="17">
    <source>
        <dbReference type="Ensembl" id="ENSELUP00000000170.1"/>
    </source>
</evidence>